<sequence length="693" mass="73908">MVPSTFLRSKPVRCLPVLLAALIFAGCGTHTPDQSTAYLQGTAQADSSYYLQQMQQSSNDSKTNWQLLAIRALLKEGKKPQAVELFNQLPSGLNAAQSRERSLLAVEVKLAQNDFQGAQALLSKLDPASFEQNQLPRYWQAQIDASQGQPSLNLLRALVAQQPLLSLAAQKQKNIDATWKALTAMTKDQAYALVINADENVLQGWLDLQRMWFDNRSDPTMLKAGIKDWQTRYPQNPGAKMLPTQLVNMQNYQAASTNKIALLLPLNGQAAIFGRTIQQGFEAAKNGAPAVSGSAVPAQVAQAANVADSAVVSPSQAEVTDLTATNSAQAPVQTPAADQAQAQAPVTAPEATSAPAPETASQPVQAPQTQAVSATPANPAAELKIYDTTTQPMSQLLAQVQQDGATIVVGPLLKDNVEQVIKSNTSLNVLALNQPEKIENRINICYFALSPEDEARDAAHHIHDQGKQTPLLLVPRGALGDRVVNAFANEWLKLGGGTVLQQRLGSTAELRDSVNSGISLSGTPVSTLPSAQDSALGSPSDVPVSSTGGVDAAYILATPEQIAYVKPMIALRNGSQSGVTLYASSRSAQGTSGPDFRLEMEGLQYSEIPMLAGSNPALQQQALAAVRNDYSLARLYAMGADAWSLANHFSQMRQVPGFELNGNTGDLTATQDCVINRKLSWLKYQGGQIVAAN</sequence>
<name>A0AAD3UMK1_KLEOX</name>
<evidence type="ECO:0000256" key="9">
    <source>
        <dbReference type="SAM" id="MobiDB-lite"/>
    </source>
</evidence>
<evidence type="ECO:0000256" key="6">
    <source>
        <dbReference type="ARBA" id="ARBA00023237"/>
    </source>
</evidence>
<dbReference type="EMBL" id="DACXIC010000020">
    <property type="protein sequence ID" value="HAU4357986.1"/>
    <property type="molecule type" value="Genomic_DNA"/>
</dbReference>
<dbReference type="PANTHER" id="PTHR38038">
    <property type="entry name" value="PENICILLIN-BINDING PROTEIN ACTIVATOR LPOA"/>
    <property type="match status" value="1"/>
</dbReference>
<keyword evidence="3 8" id="KW-0573">Peptidoglycan synthesis</keyword>
<evidence type="ECO:0000256" key="7">
    <source>
        <dbReference type="ARBA" id="ARBA00023288"/>
    </source>
</evidence>
<dbReference type="GO" id="GO:0030234">
    <property type="term" value="F:enzyme regulator activity"/>
    <property type="evidence" value="ECO:0007669"/>
    <property type="project" value="UniProtKB-UniRule"/>
</dbReference>
<dbReference type="AlphaFoldDB" id="A0AAD3UMK1"/>
<feature type="compositionally biased region" description="Low complexity" evidence="9">
    <location>
        <begin position="328"/>
        <end position="361"/>
    </location>
</feature>
<dbReference type="GO" id="GO:0009252">
    <property type="term" value="P:peptidoglycan biosynthetic process"/>
    <property type="evidence" value="ECO:0007669"/>
    <property type="project" value="UniProtKB-UniRule"/>
</dbReference>
<comment type="caution">
    <text evidence="11">The sequence shown here is derived from an EMBL/GenBank/DDBJ whole genome shotgun (WGS) entry which is preliminary data.</text>
</comment>
<dbReference type="Pfam" id="PF04348">
    <property type="entry name" value="LppC"/>
    <property type="match status" value="2"/>
</dbReference>
<evidence type="ECO:0000256" key="1">
    <source>
        <dbReference type="ARBA" id="ARBA00022729"/>
    </source>
</evidence>
<dbReference type="PANTHER" id="PTHR38038:SF1">
    <property type="entry name" value="PENICILLIN-BINDING PROTEIN ACTIVATOR LPOA"/>
    <property type="match status" value="1"/>
</dbReference>
<dbReference type="RefSeq" id="WP_202860816.1">
    <property type="nucleotide sequence ID" value="NZ_CP089411.1"/>
</dbReference>
<organism evidence="11 12">
    <name type="scientific">Klebsiella oxytoca</name>
    <dbReference type="NCBI Taxonomy" id="571"/>
    <lineage>
        <taxon>Bacteria</taxon>
        <taxon>Pseudomonadati</taxon>
        <taxon>Pseudomonadota</taxon>
        <taxon>Gammaproteobacteria</taxon>
        <taxon>Enterobacterales</taxon>
        <taxon>Enterobacteriaceae</taxon>
        <taxon>Klebsiella/Raoultella group</taxon>
        <taxon>Klebsiella</taxon>
    </lineage>
</organism>
<dbReference type="HAMAP" id="MF_01890">
    <property type="entry name" value="LpoA"/>
    <property type="match status" value="1"/>
</dbReference>
<comment type="subunit">
    <text evidence="8">Interacts with PBP1a.</text>
</comment>
<dbReference type="Gene3D" id="1.25.40.650">
    <property type="match status" value="1"/>
</dbReference>
<keyword evidence="6 8" id="KW-0998">Cell outer membrane</keyword>
<evidence type="ECO:0000256" key="10">
    <source>
        <dbReference type="SAM" id="SignalP"/>
    </source>
</evidence>
<feature type="chain" id="PRO_5042222255" description="Penicillin-binding protein activator LpoA" evidence="10">
    <location>
        <begin position="26"/>
        <end position="693"/>
    </location>
</feature>
<keyword evidence="5" id="KW-0564">Palmitate</keyword>
<feature type="region of interest" description="Disordered" evidence="9">
    <location>
        <begin position="521"/>
        <end position="543"/>
    </location>
</feature>
<keyword evidence="7" id="KW-0449">Lipoprotein</keyword>
<dbReference type="GO" id="GO:0008360">
    <property type="term" value="P:regulation of cell shape"/>
    <property type="evidence" value="ECO:0007669"/>
    <property type="project" value="UniProtKB-KW"/>
</dbReference>
<comment type="similarity">
    <text evidence="8">Belongs to the LpoA family.</text>
</comment>
<evidence type="ECO:0000256" key="5">
    <source>
        <dbReference type="ARBA" id="ARBA00023139"/>
    </source>
</evidence>
<feature type="compositionally biased region" description="Polar residues" evidence="9">
    <location>
        <begin position="362"/>
        <end position="376"/>
    </location>
</feature>
<keyword evidence="2 8" id="KW-0133">Cell shape</keyword>
<keyword evidence="4 8" id="KW-0472">Membrane</keyword>
<dbReference type="InterPro" id="IPR028082">
    <property type="entry name" value="Peripla_BP_I"/>
</dbReference>
<feature type="region of interest" description="Disordered" evidence="9">
    <location>
        <begin position="327"/>
        <end position="376"/>
    </location>
</feature>
<dbReference type="Gene3D" id="1.25.40.10">
    <property type="entry name" value="Tetratricopeptide repeat domain"/>
    <property type="match status" value="1"/>
</dbReference>
<proteinExistence type="inferred from homology"/>
<evidence type="ECO:0000256" key="2">
    <source>
        <dbReference type="ARBA" id="ARBA00022960"/>
    </source>
</evidence>
<comment type="function">
    <text evidence="8">Regulator of peptidoglycan synthesis that is essential for the function of penicillin-binding protein 1A (PBP1a).</text>
</comment>
<evidence type="ECO:0000256" key="8">
    <source>
        <dbReference type="HAMAP-Rule" id="MF_01890"/>
    </source>
</evidence>
<dbReference type="GO" id="GO:0031241">
    <property type="term" value="C:periplasmic side of cell outer membrane"/>
    <property type="evidence" value="ECO:0007669"/>
    <property type="project" value="UniProtKB-UniRule"/>
</dbReference>
<dbReference type="Proteomes" id="UP000868497">
    <property type="component" value="Unassembled WGS sequence"/>
</dbReference>
<evidence type="ECO:0000256" key="4">
    <source>
        <dbReference type="ARBA" id="ARBA00023136"/>
    </source>
</evidence>
<accession>A0AAD3UMK1</accession>
<gene>
    <name evidence="8" type="primary">lpoA</name>
    <name evidence="11" type="ORF">F6W21_16825</name>
</gene>
<protein>
    <recommendedName>
        <fullName evidence="8">Penicillin-binding protein activator LpoA</fullName>
        <shortName evidence="8">PBP activator LpoA</shortName>
    </recommendedName>
</protein>
<dbReference type="Gene3D" id="3.40.50.2300">
    <property type="match status" value="2"/>
</dbReference>
<reference evidence="11" key="2">
    <citation type="submission" date="2019-09" db="EMBL/GenBank/DDBJ databases">
        <authorList>
            <consortium name="NCBI Pathogen Detection Project"/>
        </authorList>
    </citation>
    <scope>NUCLEOTIDE SEQUENCE</scope>
    <source>
        <strain evidence="11">AUSMDU00005748</strain>
    </source>
</reference>
<evidence type="ECO:0000313" key="12">
    <source>
        <dbReference type="Proteomes" id="UP000868497"/>
    </source>
</evidence>
<dbReference type="SUPFAM" id="SSF53822">
    <property type="entry name" value="Periplasmic binding protein-like I"/>
    <property type="match status" value="1"/>
</dbReference>
<dbReference type="InterPro" id="IPR011990">
    <property type="entry name" value="TPR-like_helical_dom_sf"/>
</dbReference>
<dbReference type="InterPro" id="IPR007443">
    <property type="entry name" value="LpoA"/>
</dbReference>
<evidence type="ECO:0000313" key="11">
    <source>
        <dbReference type="EMBL" id="HAU4357986.1"/>
    </source>
</evidence>
<feature type="signal peptide" evidence="10">
    <location>
        <begin position="1"/>
        <end position="25"/>
    </location>
</feature>
<dbReference type="CDD" id="cd06339">
    <property type="entry name" value="PBP1_YraM_LppC_lipoprotein-like"/>
    <property type="match status" value="1"/>
</dbReference>
<evidence type="ECO:0000256" key="3">
    <source>
        <dbReference type="ARBA" id="ARBA00022984"/>
    </source>
</evidence>
<reference evidence="11" key="1">
    <citation type="journal article" date="2018" name="Genome Biol.">
        <title>SKESA: strategic k-mer extension for scrupulous assemblies.</title>
        <authorList>
            <person name="Souvorov A."/>
            <person name="Agarwala R."/>
            <person name="Lipman D.J."/>
        </authorList>
    </citation>
    <scope>NUCLEOTIDE SEQUENCE</scope>
    <source>
        <strain evidence="11">AUSMDU00005748</strain>
    </source>
</reference>
<keyword evidence="1 8" id="KW-0732">Signal</keyword>